<dbReference type="EMBL" id="JARGDH010000002">
    <property type="protein sequence ID" value="KAL0274962.1"/>
    <property type="molecule type" value="Genomic_DNA"/>
</dbReference>
<keyword evidence="4 7" id="KW-0106">Calcium</keyword>
<feature type="domain" description="Cadherin" evidence="11">
    <location>
        <begin position="605"/>
        <end position="704"/>
    </location>
</feature>
<feature type="domain" description="Cadherin" evidence="11">
    <location>
        <begin position="1018"/>
        <end position="1129"/>
    </location>
</feature>
<dbReference type="InterPro" id="IPR020894">
    <property type="entry name" value="Cadherin_CS"/>
</dbReference>
<feature type="transmembrane region" description="Helical" evidence="9">
    <location>
        <begin position="1371"/>
        <end position="1398"/>
    </location>
</feature>
<evidence type="ECO:0000313" key="12">
    <source>
        <dbReference type="EMBL" id="KAL0274962.1"/>
    </source>
</evidence>
<dbReference type="FunFam" id="2.60.40.60:FF:000275">
    <property type="entry name" value="Si:dkey-30k22.7"/>
    <property type="match status" value="1"/>
</dbReference>
<protein>
    <recommendedName>
        <fullName evidence="11">Cadherin domain-containing protein</fullName>
    </recommendedName>
</protein>
<reference evidence="12" key="1">
    <citation type="journal article" date="2024" name="Gigascience">
        <title>Chromosome-level genome of the poultry shaft louse Menopon gallinae provides insight into the host-switching and adaptive evolution of parasitic lice.</title>
        <authorList>
            <person name="Xu Y."/>
            <person name="Ma L."/>
            <person name="Liu S."/>
            <person name="Liang Y."/>
            <person name="Liu Q."/>
            <person name="He Z."/>
            <person name="Tian L."/>
            <person name="Duan Y."/>
            <person name="Cai W."/>
            <person name="Li H."/>
            <person name="Song F."/>
        </authorList>
    </citation>
    <scope>NUCLEOTIDE SEQUENCE</scope>
    <source>
        <strain evidence="12">Cailab_2023a</strain>
    </source>
</reference>
<dbReference type="FunFam" id="2.60.40.60:FF:000363">
    <property type="entry name" value="Dachsous cadherin-related 1a"/>
    <property type="match status" value="1"/>
</dbReference>
<dbReference type="SMART" id="SM00112">
    <property type="entry name" value="CA"/>
    <property type="match status" value="11"/>
</dbReference>
<feature type="domain" description="Cadherin" evidence="11">
    <location>
        <begin position="719"/>
        <end position="805"/>
    </location>
</feature>
<evidence type="ECO:0000256" key="10">
    <source>
        <dbReference type="SAM" id="SignalP"/>
    </source>
</evidence>
<feature type="domain" description="Cadherin" evidence="11">
    <location>
        <begin position="388"/>
        <end position="502"/>
    </location>
</feature>
<feature type="domain" description="Cadherin" evidence="11">
    <location>
        <begin position="907"/>
        <end position="1013"/>
    </location>
</feature>
<dbReference type="InterPro" id="IPR002126">
    <property type="entry name" value="Cadherin-like_dom"/>
</dbReference>
<gene>
    <name evidence="12" type="ORF">PYX00_002973</name>
</gene>
<dbReference type="PROSITE" id="PS50268">
    <property type="entry name" value="CADHERIN_2"/>
    <property type="match status" value="11"/>
</dbReference>
<keyword evidence="10" id="KW-0732">Signal</keyword>
<accession>A0AAW2HY67</accession>
<comment type="caution">
    <text evidence="12">The sequence shown here is derived from an EMBL/GenBank/DDBJ whole genome shotgun (WGS) entry which is preliminary data.</text>
</comment>
<dbReference type="GO" id="GO:0005509">
    <property type="term" value="F:calcium ion binding"/>
    <property type="evidence" value="ECO:0007669"/>
    <property type="project" value="UniProtKB-UniRule"/>
</dbReference>
<evidence type="ECO:0000256" key="3">
    <source>
        <dbReference type="ARBA" id="ARBA00022737"/>
    </source>
</evidence>
<dbReference type="PRINTS" id="PR00205">
    <property type="entry name" value="CADHERIN"/>
</dbReference>
<evidence type="ECO:0000256" key="2">
    <source>
        <dbReference type="ARBA" id="ARBA00022692"/>
    </source>
</evidence>
<evidence type="ECO:0000256" key="6">
    <source>
        <dbReference type="ARBA" id="ARBA00023136"/>
    </source>
</evidence>
<dbReference type="FunFam" id="2.60.40.60:FF:000020">
    <property type="entry name" value="Dachsous cadherin-related 1b"/>
    <property type="match status" value="1"/>
</dbReference>
<feature type="compositionally biased region" description="Low complexity" evidence="8">
    <location>
        <begin position="1481"/>
        <end position="1490"/>
    </location>
</feature>
<evidence type="ECO:0000256" key="5">
    <source>
        <dbReference type="ARBA" id="ARBA00022989"/>
    </source>
</evidence>
<dbReference type="CDD" id="cd11304">
    <property type="entry name" value="Cadherin_repeat"/>
    <property type="match status" value="10"/>
</dbReference>
<evidence type="ECO:0000259" key="11">
    <source>
        <dbReference type="PROSITE" id="PS50268"/>
    </source>
</evidence>
<dbReference type="SUPFAM" id="SSF49313">
    <property type="entry name" value="Cadherin-like"/>
    <property type="match status" value="10"/>
</dbReference>
<feature type="domain" description="Cadherin" evidence="11">
    <location>
        <begin position="519"/>
        <end position="604"/>
    </location>
</feature>
<comment type="subcellular location">
    <subcellularLocation>
        <location evidence="1">Membrane</location>
    </subcellularLocation>
</comment>
<evidence type="ECO:0000256" key="7">
    <source>
        <dbReference type="PROSITE-ProRule" id="PRU00043"/>
    </source>
</evidence>
<dbReference type="FunFam" id="2.60.40.60:FF:000403">
    <property type="entry name" value="Protocadherin 15"/>
    <property type="match status" value="1"/>
</dbReference>
<keyword evidence="5 9" id="KW-1133">Transmembrane helix</keyword>
<dbReference type="GO" id="GO:0060429">
    <property type="term" value="P:epithelium development"/>
    <property type="evidence" value="ECO:0007669"/>
    <property type="project" value="UniProtKB-ARBA"/>
</dbReference>
<dbReference type="PANTHER" id="PTHR24026:SF93">
    <property type="entry name" value="CADHERIN-99C"/>
    <property type="match status" value="1"/>
</dbReference>
<feature type="domain" description="Cadherin" evidence="11">
    <location>
        <begin position="1139"/>
        <end position="1248"/>
    </location>
</feature>
<evidence type="ECO:0000256" key="4">
    <source>
        <dbReference type="ARBA" id="ARBA00022837"/>
    </source>
</evidence>
<dbReference type="PANTHER" id="PTHR24026">
    <property type="entry name" value="FAT ATYPICAL CADHERIN-RELATED"/>
    <property type="match status" value="1"/>
</dbReference>
<keyword evidence="2 9" id="KW-0812">Transmembrane</keyword>
<feature type="domain" description="Cadherin" evidence="11">
    <location>
        <begin position="806"/>
        <end position="906"/>
    </location>
</feature>
<dbReference type="PROSITE" id="PS00232">
    <property type="entry name" value="CADHERIN_1"/>
    <property type="match status" value="3"/>
</dbReference>
<dbReference type="GO" id="GO:0005886">
    <property type="term" value="C:plasma membrane"/>
    <property type="evidence" value="ECO:0007669"/>
    <property type="project" value="InterPro"/>
</dbReference>
<dbReference type="Pfam" id="PF00028">
    <property type="entry name" value="Cadherin"/>
    <property type="match status" value="7"/>
</dbReference>
<evidence type="ECO:0000256" key="1">
    <source>
        <dbReference type="ARBA" id="ARBA00004370"/>
    </source>
</evidence>
<name>A0AAW2HY67_9NEOP</name>
<dbReference type="FunFam" id="2.60.40.60:FF:000315">
    <property type="entry name" value="CaDHerin family"/>
    <property type="match status" value="1"/>
</dbReference>
<feature type="signal peptide" evidence="10">
    <location>
        <begin position="1"/>
        <end position="22"/>
    </location>
</feature>
<evidence type="ECO:0000256" key="8">
    <source>
        <dbReference type="SAM" id="MobiDB-lite"/>
    </source>
</evidence>
<evidence type="ECO:0000256" key="9">
    <source>
        <dbReference type="SAM" id="Phobius"/>
    </source>
</evidence>
<dbReference type="GO" id="GO:0007156">
    <property type="term" value="P:homophilic cell adhesion via plasma membrane adhesion molecules"/>
    <property type="evidence" value="ECO:0007669"/>
    <property type="project" value="InterPro"/>
</dbReference>
<sequence>MTSSRVASLLLALTVCARLAHAKGGLCEVENGESNIIMDIEESRGTEITQPTTPMDLPIIGDPFAEVALDLIFGSRKPTFILNGKRLQLLEPLDRDKENLSHIVFQLTCTVKNTNKKRTIPVIVRVADINDNAPQFVNTPYETSVSELTPIGTTIFQGIQARDADAGVNGLVEYAIVPGDGKGLGTDDGIGRNRITTADGYEFFSIKLPHQGQVTVAKNLDYERTQRFLVTIVGSDRARNESQRFSTTTTLTVNVRDDDDQDPSFIYKGCMLLDGACINPEYSASVSSGVLTGVLTISPEKLQAIDMDSINAPIEYAFLSGQPANYNEFFQINPTTGVVRQIRAVDTSVTKQFDIIVKAEEVTQARRFTTAKLTITVKPVDVTPPEIHASAVEGTVSENAPIGTKVLDEKEMPITFTVTDADLGPEDPKPTYKFELTTDFFQIDSNGYLVVNQENLDRDPPSPGKFRFQVVARENSGSGNAASAPMTVTVTLKDVNDNAPNLPMIPPITVEAGEGKREVVKVEATDNDFGENAVVMYSIYHVSNNGRAKFKIDPQTGLLTTSGKLIAGEQYSITVQATDTGGKSSQTIVEVTIIPGPNTRSPVFAQPVYDLQVSEGASINSTVATIMAIDPEKDPVTYTILTGNDLRQFAIGYNTGVITVIRKLDREDLTQYQLLIKAEDSGGLSSTATINIKVTDINDKNPEFVDLPYEFKTPEGEKGKVVGSVHAIDLDEGQNAQVSYSLPGDVPFSIDEKTGEIKTVQALDYETQKEHKFVVTAKDGAPDPRLATATVTVEVLDIEDEYPVFHVLEYKSRVPENVPDYVIIQVKAEDSDTVKKITYVIKQGPSDSFTIDAQSGVLKCTRGLDYERENEYTIVVGTLENPTDKPGATTKVIVQVEDRNDIPPVFTTVPKPITLDDEVSIGTPITTLVATDSDGTAPGNKVRYELIGRRKAAKYFQIDPDTGVLHVRDDLKKETDTEYQVDIKAYDLGEPSLSSVTTVPIYVRHTATVPPEVGLGFADDYYTVEVPENATARQLIKTLVVINGRVHNGAAPLKCDIISGNNAGLFYTNMTAERNCEVRLKLAQLDYEKTEEYVLNVRLDTLSGLVNPSKALTTLKIHVTDVNDNAPEFVFPDGKFRPKRDAYYGAIAGDSQFGTPVLTVKAEDKDSGRLGIVSYEILPDGFGSDYFAIDNVTGVIKTKRLLDNVEGEELPFIFRVQARDNYLSQTNSNRKEAKVVVNVIEDKHRMVLVLEDARRDAVQESKDEIIGILQEHSGLIIGIEKFSPKQYLNENRTLESDTSATDIWFYAIDPESDAILDRNHTKVQRSIFEKSAMSNITFDVSGNFQVTASMIHEPFVEMKQRTAIAAVSWDVFPYTIIIIACLILVLGIVGIIYICISWSRYKAYKERMQRTYVVPRYDPVFVEPNNLKEYETQVLQMSVPLDDNESYNDLQLDFSSKNHAFSMENVSYITKESNHSGGGPSPVSSDGTTTARASSVAGTGHHNNLLNNHDMGHFQNTNSFFRSSDDASHHDLNISPSNENVMFREKKDFGSLPRPSMIAYNADRSPVETTTEL</sequence>
<proteinExistence type="predicted"/>
<feature type="chain" id="PRO_5043688373" description="Cadherin domain-containing protein" evidence="10">
    <location>
        <begin position="23"/>
        <end position="1573"/>
    </location>
</feature>
<organism evidence="12">
    <name type="scientific">Menopon gallinae</name>
    <name type="common">poultry shaft louse</name>
    <dbReference type="NCBI Taxonomy" id="328185"/>
    <lineage>
        <taxon>Eukaryota</taxon>
        <taxon>Metazoa</taxon>
        <taxon>Ecdysozoa</taxon>
        <taxon>Arthropoda</taxon>
        <taxon>Hexapoda</taxon>
        <taxon>Insecta</taxon>
        <taxon>Pterygota</taxon>
        <taxon>Neoptera</taxon>
        <taxon>Paraneoptera</taxon>
        <taxon>Psocodea</taxon>
        <taxon>Troctomorpha</taxon>
        <taxon>Phthiraptera</taxon>
        <taxon>Amblycera</taxon>
        <taxon>Menoponidae</taxon>
        <taxon>Menopon</taxon>
    </lineage>
</organism>
<keyword evidence="6 9" id="KW-0472">Membrane</keyword>
<dbReference type="InterPro" id="IPR015919">
    <property type="entry name" value="Cadherin-like_sf"/>
</dbReference>
<feature type="domain" description="Cadherin" evidence="11">
    <location>
        <begin position="80"/>
        <end position="136"/>
    </location>
</feature>
<feature type="domain" description="Cadherin" evidence="11">
    <location>
        <begin position="278"/>
        <end position="387"/>
    </location>
</feature>
<feature type="region of interest" description="Disordered" evidence="8">
    <location>
        <begin position="1471"/>
        <end position="1511"/>
    </location>
</feature>
<dbReference type="Gene3D" id="2.60.40.60">
    <property type="entry name" value="Cadherins"/>
    <property type="match status" value="11"/>
</dbReference>
<dbReference type="GO" id="GO:0009653">
    <property type="term" value="P:anatomical structure morphogenesis"/>
    <property type="evidence" value="ECO:0007669"/>
    <property type="project" value="UniProtKB-ARBA"/>
</dbReference>
<dbReference type="FunFam" id="2.60.40.60:FF:000381">
    <property type="entry name" value="Protocadherin 15"/>
    <property type="match status" value="1"/>
</dbReference>
<keyword evidence="3" id="KW-0677">Repeat</keyword>
<dbReference type="FunFam" id="2.60.40.60:FF:000232">
    <property type="entry name" value="Neural-cadherin"/>
    <property type="match status" value="1"/>
</dbReference>
<feature type="domain" description="Cadherin" evidence="11">
    <location>
        <begin position="137"/>
        <end position="265"/>
    </location>
</feature>